<dbReference type="OrthoDB" id="6087753at2759"/>
<organism evidence="3 4">
    <name type="scientific">Mytilus coruscus</name>
    <name type="common">Sea mussel</name>
    <dbReference type="NCBI Taxonomy" id="42192"/>
    <lineage>
        <taxon>Eukaryota</taxon>
        <taxon>Metazoa</taxon>
        <taxon>Spiralia</taxon>
        <taxon>Lophotrochozoa</taxon>
        <taxon>Mollusca</taxon>
        <taxon>Bivalvia</taxon>
        <taxon>Autobranchia</taxon>
        <taxon>Pteriomorphia</taxon>
        <taxon>Mytilida</taxon>
        <taxon>Mytiloidea</taxon>
        <taxon>Mytilidae</taxon>
        <taxon>Mytilinae</taxon>
        <taxon>Mytilus</taxon>
    </lineage>
</organism>
<feature type="transmembrane region" description="Helical" evidence="2">
    <location>
        <begin position="249"/>
        <end position="272"/>
    </location>
</feature>
<evidence type="ECO:0000256" key="1">
    <source>
        <dbReference type="SAM" id="MobiDB-lite"/>
    </source>
</evidence>
<dbReference type="InterPro" id="IPR036179">
    <property type="entry name" value="Ig-like_dom_sf"/>
</dbReference>
<dbReference type="AlphaFoldDB" id="A0A6J8CSQ6"/>
<evidence type="ECO:0000313" key="3">
    <source>
        <dbReference type="EMBL" id="CAC5397920.1"/>
    </source>
</evidence>
<dbReference type="Proteomes" id="UP000507470">
    <property type="component" value="Unassembled WGS sequence"/>
</dbReference>
<evidence type="ECO:0008006" key="5">
    <source>
        <dbReference type="Google" id="ProtNLM"/>
    </source>
</evidence>
<keyword evidence="2" id="KW-0812">Transmembrane</keyword>
<protein>
    <recommendedName>
        <fullName evidence="5">Ig-like domain-containing protein</fullName>
    </recommendedName>
</protein>
<keyword evidence="2" id="KW-0472">Membrane</keyword>
<keyword evidence="4" id="KW-1185">Reference proteome</keyword>
<reference evidence="3 4" key="1">
    <citation type="submission" date="2020-06" db="EMBL/GenBank/DDBJ databases">
        <authorList>
            <person name="Li R."/>
            <person name="Bekaert M."/>
        </authorList>
    </citation>
    <scope>NUCLEOTIDE SEQUENCE [LARGE SCALE GENOMIC DNA]</scope>
    <source>
        <strain evidence="4">wild</strain>
    </source>
</reference>
<evidence type="ECO:0000256" key="2">
    <source>
        <dbReference type="SAM" id="Phobius"/>
    </source>
</evidence>
<dbReference type="InterPro" id="IPR013783">
    <property type="entry name" value="Ig-like_fold"/>
</dbReference>
<dbReference type="Gene3D" id="2.60.40.10">
    <property type="entry name" value="Immunoglobulins"/>
    <property type="match status" value="1"/>
</dbReference>
<dbReference type="EMBL" id="CACVKT020005775">
    <property type="protein sequence ID" value="CAC5397920.1"/>
    <property type="molecule type" value="Genomic_DNA"/>
</dbReference>
<gene>
    <name evidence="3" type="ORF">MCOR_32324</name>
</gene>
<feature type="compositionally biased region" description="Basic and acidic residues" evidence="1">
    <location>
        <begin position="504"/>
        <end position="514"/>
    </location>
</feature>
<dbReference type="SUPFAM" id="SSF48726">
    <property type="entry name" value="Immunoglobulin"/>
    <property type="match status" value="1"/>
</dbReference>
<sequence length="520" mass="59271">MVNILVSIQDISQCVNYEEHTVYASLGETVILPFIDSRVSTLIWKRNENIIISDGSLINNNINEKERFKIIGDQTIGEYNLEISSITESDLGLYWCEFQIKNTAVQRKVVLNLADNKSTVVTDLYREQSTVKDEASPTYLSVTFKTYNTQSTTLLNAMSQKERLNITLFTYFTTVWCIYKRRLDIRGAFLLIQQALIKKWRFQQPVLTTRKTKTQERTENENKALQSLLLNNHVMHLHILTGFSSDEKFLFYGLVAGLVLVLCLSIVCNICINRKCRTENLTIKNNVPNVKNVVDFHEPSLEPEDGSSTYESICESEMLPFAIKVNTKSSIQQSFALEKKLQNNSPTSDKPYFEVIDDDNVYLNPCHTPEAQEQSDNLNKISSPEYEVALPETGTISCAGQSRNQSSDNDIKVKVQESSDINIKIQIDPADDITAKYSVGEDINECLKRHEVDEKNSLLVQKKENTESMTNFIELSETSSSDDNEERTTVQTGDDYINPYQTLKRSDKDDEHDYNICAVP</sequence>
<evidence type="ECO:0000313" key="4">
    <source>
        <dbReference type="Proteomes" id="UP000507470"/>
    </source>
</evidence>
<keyword evidence="2" id="KW-1133">Transmembrane helix</keyword>
<name>A0A6J8CSQ6_MYTCO</name>
<accession>A0A6J8CSQ6</accession>
<feature type="region of interest" description="Disordered" evidence="1">
    <location>
        <begin position="474"/>
        <end position="514"/>
    </location>
</feature>
<proteinExistence type="predicted"/>